<evidence type="ECO:0000256" key="4">
    <source>
        <dbReference type="SAM" id="Phobius"/>
    </source>
</evidence>
<dbReference type="InterPro" id="IPR013783">
    <property type="entry name" value="Ig-like_fold"/>
</dbReference>
<protein>
    <recommendedName>
        <fullName evidence="2">alpha-L-rhamnosidase</fullName>
        <ecNumber evidence="2">3.2.1.40</ecNumber>
    </recommendedName>
</protein>
<dbReference type="InterPro" id="IPR016007">
    <property type="entry name" value="Alpha_rhamnosid"/>
</dbReference>
<comment type="catalytic activity">
    <reaction evidence="1">
        <text>Hydrolysis of terminal non-reducing alpha-L-rhamnose residues in alpha-L-rhamnosides.</text>
        <dbReference type="EC" id="3.2.1.40"/>
    </reaction>
</comment>
<dbReference type="EMBL" id="JACOQK010000001">
    <property type="protein sequence ID" value="MBC5786612.1"/>
    <property type="molecule type" value="Genomic_DNA"/>
</dbReference>
<dbReference type="InterPro" id="IPR012341">
    <property type="entry name" value="6hp_glycosidase-like_sf"/>
</dbReference>
<feature type="domain" description="Alpha-L-rhamnosidase concanavalin-like" evidence="6">
    <location>
        <begin position="424"/>
        <end position="522"/>
    </location>
</feature>
<dbReference type="SUPFAM" id="SSF48208">
    <property type="entry name" value="Six-hairpin glycosidases"/>
    <property type="match status" value="1"/>
</dbReference>
<proteinExistence type="predicted"/>
<dbReference type="Gene3D" id="1.50.10.10">
    <property type="match status" value="1"/>
</dbReference>
<feature type="signal peptide" evidence="5">
    <location>
        <begin position="1"/>
        <end position="32"/>
    </location>
</feature>
<evidence type="ECO:0000256" key="2">
    <source>
        <dbReference type="ARBA" id="ARBA00012652"/>
    </source>
</evidence>
<dbReference type="Proteomes" id="UP000649151">
    <property type="component" value="Unassembled WGS sequence"/>
</dbReference>
<dbReference type="Pfam" id="PF17389">
    <property type="entry name" value="Bac_rhamnosid6H"/>
    <property type="match status" value="1"/>
</dbReference>
<dbReference type="InterPro" id="IPR008928">
    <property type="entry name" value="6-hairpin_glycosidase_sf"/>
</dbReference>
<dbReference type="GO" id="GO:0016787">
    <property type="term" value="F:hydrolase activity"/>
    <property type="evidence" value="ECO:0007669"/>
    <property type="project" value="UniProtKB-KW"/>
</dbReference>
<keyword evidence="3 10" id="KW-0378">Hydrolase</keyword>
<sequence length="1302" mass="143088">MNKSNASKKALALLLSISILAAVTCTTPFVSAANDDIHTSVVEMTTNYQDNPIGVDTEGIQFSWKMDSNLIGQEQASYQIVVTKDFPDGEVVWDSGIVKDNTSVGIDYAGNPLEWETRYYWTVTVFDKNGDTIKSDKSCFETGCNWEEGGANWIIIPQDKMSDGHKDIPLFRTEAQIPEGEIASARLYVSALGNYDIYINGEEVKQVNVDGSVVDDIFNPGWTDYNAYVNSNTYDVTNMINGSNIAIGAVVGRGWYKGKVARGNRFKEVIGSPTSSETALCAKLEVTYADGSTKTIVTDENSWKASRKTPFTNSGRNCFYSGESYDSTIAHEITGWTEPNYQPFYNNDSDWFNVQNDVYTGEMRSTSVSAAYFDTENDKKPVSGYKYREINQSVENGGTSTLPKGEVVEIPINVNQNIELKTGETLILDLGQNMVGVPNITVEGQKGTTLSLRHAEMLNDGRINEIDSAGGSDGPKGSIYTANLRNAKCLDTVILNGGEETYQPSQTFHGYRYTEITVDQDITIKQYTGKVISSVTEQTGFLETSDKNVNQLFSNILWGQRSNYLSVPTDCPQRDERSGWTGDAQVFSGTAVYNFNSMPFLLEYADIMNAHREAYGSYGLVEPTGWNKIGSGYDESNKAGWSDAGIIIPWNMYLQTGDLSILENQFEQMDAYMTQVGETGGYDTGTYGDWLAFQAASVQFLNASYRAYTAQIMSKISTILGKQDCVEKYNTLYEETRRQAIDKYLTEDGNLLTSTADGVTEVVTSNQSYPVVDNAQSGLLWALKLGFYDTQTQRDTMIANLLKNIHNENGSMREGYAEDTLAVGFLGVNVILPVLTEIGAEDVAYNLLLQDQMPSWLYCVENGATTIWERWNAYTAENSFARKDMTSFNHYSYGAVGEWMYENMAGIASSEQAPGFKEIVLQPSIDESARLSYVNGRYNSYYGTIESNWTANENGQLETYHTVVPANTSATLYLPISEEIAKTYQQISGVTFVQMTEHNGRTVAEFELAAGGYDFAVADGNLTVSLADGYVSDGSTVDKDILNTVIEYAQTQKSSEEFNNVIADVQKSFNQALDNAVEVAQNKDATQEEVDSAWQTLLNEIHKLGFVKGDISSLETLVSLAESYDLNQYVEQGKSEFEAALITAQALIADKDNAMADEIATAENNLLNAMLNLRFKADKSILEEIMTKASGIEATAYTAESYDVLQAAMAHANKVLENDNATQEEVDIAAQSVQTAIDHLVTVAEKQPAEDTTPSTDTAILTGQKSTTPTANAAKTGDMIPVAGAVIAVAAGAVIFLTRRKK</sequence>
<dbReference type="Gene3D" id="2.60.120.260">
    <property type="entry name" value="Galactose-binding domain-like"/>
    <property type="match status" value="2"/>
</dbReference>
<dbReference type="InterPro" id="IPR035398">
    <property type="entry name" value="Bac_rhamnosid_C"/>
</dbReference>
<organism evidence="10 11">
    <name type="scientific">Clostridium facile</name>
    <dbReference type="NCBI Taxonomy" id="2763035"/>
    <lineage>
        <taxon>Bacteria</taxon>
        <taxon>Bacillati</taxon>
        <taxon>Bacillota</taxon>
        <taxon>Clostridia</taxon>
        <taxon>Eubacteriales</taxon>
        <taxon>Clostridiaceae</taxon>
        <taxon>Clostridium</taxon>
    </lineage>
</organism>
<reference evidence="10 11" key="1">
    <citation type="submission" date="2020-08" db="EMBL/GenBank/DDBJ databases">
        <title>Genome public.</title>
        <authorList>
            <person name="Liu C."/>
            <person name="Sun Q."/>
        </authorList>
    </citation>
    <scope>NUCLEOTIDE SEQUENCE [LARGE SCALE GENOMIC DNA]</scope>
    <source>
        <strain evidence="10 11">NSJ-27</strain>
    </source>
</reference>
<evidence type="ECO:0000256" key="5">
    <source>
        <dbReference type="SAM" id="SignalP"/>
    </source>
</evidence>
<accession>A0ABR7IP09</accession>
<evidence type="ECO:0000256" key="1">
    <source>
        <dbReference type="ARBA" id="ARBA00001445"/>
    </source>
</evidence>
<dbReference type="Pfam" id="PF07554">
    <property type="entry name" value="FIVAR"/>
    <property type="match status" value="3"/>
</dbReference>
<evidence type="ECO:0000313" key="11">
    <source>
        <dbReference type="Proteomes" id="UP000649151"/>
    </source>
</evidence>
<dbReference type="Gene3D" id="2.60.40.10">
    <property type="entry name" value="Immunoglobulins"/>
    <property type="match status" value="1"/>
</dbReference>
<dbReference type="Pfam" id="PF25788">
    <property type="entry name" value="Ig_Rha78A_N"/>
    <property type="match status" value="1"/>
</dbReference>
<feature type="chain" id="PRO_5046814611" description="alpha-L-rhamnosidase" evidence="5">
    <location>
        <begin position="33"/>
        <end position="1302"/>
    </location>
</feature>
<comment type="caution">
    <text evidence="10">The sequence shown here is derived from an EMBL/GenBank/DDBJ whole genome shotgun (WGS) entry which is preliminary data.</text>
</comment>
<keyword evidence="4" id="KW-0472">Membrane</keyword>
<feature type="domain" description="Bacterial alpha-L-rhamnosidase N-terminal" evidence="7">
    <location>
        <begin position="181"/>
        <end position="355"/>
    </location>
</feature>
<keyword evidence="4" id="KW-0812">Transmembrane</keyword>
<evidence type="ECO:0000259" key="8">
    <source>
        <dbReference type="Pfam" id="PF17389"/>
    </source>
</evidence>
<keyword evidence="4" id="KW-1133">Transmembrane helix</keyword>
<dbReference type="Gene3D" id="2.60.420.10">
    <property type="entry name" value="Maltose phosphorylase, domain 3"/>
    <property type="match status" value="1"/>
</dbReference>
<feature type="transmembrane region" description="Helical" evidence="4">
    <location>
        <begin position="1279"/>
        <end position="1298"/>
    </location>
</feature>
<evidence type="ECO:0000313" key="10">
    <source>
        <dbReference type="EMBL" id="MBC5786612.1"/>
    </source>
</evidence>
<keyword evidence="5" id="KW-0732">Signal</keyword>
<dbReference type="InterPro" id="IPR035396">
    <property type="entry name" value="Bac_rhamnosid6H"/>
</dbReference>
<evidence type="ECO:0000259" key="9">
    <source>
        <dbReference type="Pfam" id="PF17390"/>
    </source>
</evidence>
<dbReference type="InterPro" id="IPR008902">
    <property type="entry name" value="Rhamnosid_concanavalin"/>
</dbReference>
<feature type="domain" description="Alpha-L-rhamnosidase C-terminal" evidence="9">
    <location>
        <begin position="907"/>
        <end position="979"/>
    </location>
</feature>
<evidence type="ECO:0000259" key="7">
    <source>
        <dbReference type="Pfam" id="PF08531"/>
    </source>
</evidence>
<dbReference type="Pfam" id="PF17390">
    <property type="entry name" value="Bac_rhamnosid_C"/>
    <property type="match status" value="1"/>
</dbReference>
<dbReference type="Pfam" id="PF08531">
    <property type="entry name" value="Bac_rhamnosid_N"/>
    <property type="match status" value="1"/>
</dbReference>
<evidence type="ECO:0000256" key="3">
    <source>
        <dbReference type="ARBA" id="ARBA00022801"/>
    </source>
</evidence>
<dbReference type="PANTHER" id="PTHR33307:SF6">
    <property type="entry name" value="ALPHA-RHAMNOSIDASE (EUROFUNG)-RELATED"/>
    <property type="match status" value="1"/>
</dbReference>
<dbReference type="EC" id="3.2.1.40" evidence="2"/>
<dbReference type="PANTHER" id="PTHR33307">
    <property type="entry name" value="ALPHA-RHAMNOSIDASE (EUROFUNG)"/>
    <property type="match status" value="1"/>
</dbReference>
<name>A0ABR7IP09_9CLOT</name>
<evidence type="ECO:0000259" key="6">
    <source>
        <dbReference type="Pfam" id="PF05592"/>
    </source>
</evidence>
<dbReference type="RefSeq" id="WP_186995888.1">
    <property type="nucleotide sequence ID" value="NZ_JACOQK010000001.1"/>
</dbReference>
<keyword evidence="11" id="KW-1185">Reference proteome</keyword>
<dbReference type="Pfam" id="PF05592">
    <property type="entry name" value="Bac_rhamnosid"/>
    <property type="match status" value="1"/>
</dbReference>
<gene>
    <name evidence="10" type="ORF">H8Z77_01040</name>
</gene>
<dbReference type="Gene3D" id="1.20.1270.90">
    <property type="entry name" value="AF1782-like"/>
    <property type="match status" value="2"/>
</dbReference>
<feature type="domain" description="Alpha-L-rhamnosidase six-hairpin glycosidase" evidence="8">
    <location>
        <begin position="537"/>
        <end position="904"/>
    </location>
</feature>
<dbReference type="InterPro" id="IPR013737">
    <property type="entry name" value="Bac_rhamnosid_N"/>
</dbReference>